<sequence>MAENPLLTEPIFSICANSIYQDGWAGEIILGGMAYGKTTFITVSVNELVKPIDNTDVKCPRKCVSSLCSTSTSAMLLEDLVIQALYLVFDMDNKYVGYAPSLNTDSTINEY</sequence>
<dbReference type="InterPro" id="IPR021109">
    <property type="entry name" value="Peptidase_aspartic_dom_sf"/>
</dbReference>
<evidence type="ECO:0000313" key="3">
    <source>
        <dbReference type="Proteomes" id="UP000650833"/>
    </source>
</evidence>
<feature type="domain" description="Peptidase A1" evidence="1">
    <location>
        <begin position="41"/>
        <end position="100"/>
    </location>
</feature>
<dbReference type="Pfam" id="PF00026">
    <property type="entry name" value="Asp"/>
    <property type="match status" value="1"/>
</dbReference>
<organism evidence="2 3">
    <name type="scientific">Mucor plumbeus</name>
    <dbReference type="NCBI Taxonomy" id="97098"/>
    <lineage>
        <taxon>Eukaryota</taxon>
        <taxon>Fungi</taxon>
        <taxon>Fungi incertae sedis</taxon>
        <taxon>Mucoromycota</taxon>
        <taxon>Mucoromycotina</taxon>
        <taxon>Mucoromycetes</taxon>
        <taxon>Mucorales</taxon>
        <taxon>Mucorineae</taxon>
        <taxon>Mucoraceae</taxon>
        <taxon>Mucor</taxon>
    </lineage>
</organism>
<name>A0A8H7RAF3_9FUNG</name>
<comment type="caution">
    <text evidence="2">The sequence shown here is derived from an EMBL/GenBank/DDBJ whole genome shotgun (WGS) entry which is preliminary data.</text>
</comment>
<dbReference type="Proteomes" id="UP000650833">
    <property type="component" value="Unassembled WGS sequence"/>
</dbReference>
<dbReference type="InterPro" id="IPR033121">
    <property type="entry name" value="PEPTIDASE_A1"/>
</dbReference>
<reference evidence="2" key="1">
    <citation type="submission" date="2020-12" db="EMBL/GenBank/DDBJ databases">
        <title>Metabolic potential, ecology and presence of endohyphal bacteria is reflected in genomic diversity of Mucoromycotina.</title>
        <authorList>
            <person name="Muszewska A."/>
            <person name="Okrasinska A."/>
            <person name="Steczkiewicz K."/>
            <person name="Drgas O."/>
            <person name="Orlowska M."/>
            <person name="Perlinska-Lenart U."/>
            <person name="Aleksandrzak-Piekarczyk T."/>
            <person name="Szatraj K."/>
            <person name="Zielenkiewicz U."/>
            <person name="Pilsyk S."/>
            <person name="Malc E."/>
            <person name="Mieczkowski P."/>
            <person name="Kruszewska J.S."/>
            <person name="Biernat P."/>
            <person name="Pawlowska J."/>
        </authorList>
    </citation>
    <scope>NUCLEOTIDE SEQUENCE</scope>
    <source>
        <strain evidence="2">CBS 226.32</strain>
    </source>
</reference>
<gene>
    <name evidence="2" type="ORF">INT46_009942</name>
</gene>
<protein>
    <recommendedName>
        <fullName evidence="1">Peptidase A1 domain-containing protein</fullName>
    </recommendedName>
</protein>
<dbReference type="EMBL" id="JAEPRC010000144">
    <property type="protein sequence ID" value="KAG2206655.1"/>
    <property type="molecule type" value="Genomic_DNA"/>
</dbReference>
<dbReference type="AlphaFoldDB" id="A0A8H7RAF3"/>
<dbReference type="Gene3D" id="2.40.70.10">
    <property type="entry name" value="Acid Proteases"/>
    <property type="match status" value="1"/>
</dbReference>
<proteinExistence type="predicted"/>
<evidence type="ECO:0000259" key="1">
    <source>
        <dbReference type="Pfam" id="PF00026"/>
    </source>
</evidence>
<dbReference type="SUPFAM" id="SSF50630">
    <property type="entry name" value="Acid proteases"/>
    <property type="match status" value="1"/>
</dbReference>
<evidence type="ECO:0000313" key="2">
    <source>
        <dbReference type="EMBL" id="KAG2206655.1"/>
    </source>
</evidence>
<accession>A0A8H7RAF3</accession>
<keyword evidence="3" id="KW-1185">Reference proteome</keyword>